<comment type="caution">
    <text evidence="2">The sequence shown here is derived from an EMBL/GenBank/DDBJ whole genome shotgun (WGS) entry which is preliminary data.</text>
</comment>
<evidence type="ECO:0000313" key="2">
    <source>
        <dbReference type="EMBL" id="GAA0613684.1"/>
    </source>
</evidence>
<sequence length="108" mass="11689">MTTAPDRRFEIRTPANTRAVVVAPRLEMACLIMDASASGLRIRLDRKLALPREVQIVDIAQGIAIDAEVAWAKGQEAGLKRKGQSSLRGLTPSRLAAARAAWQRAGGR</sequence>
<keyword evidence="3" id="KW-1185">Reference proteome</keyword>
<organism evidence="2 3">
    <name type="scientific">Brevundimonas kwangchunensis</name>
    <dbReference type="NCBI Taxonomy" id="322163"/>
    <lineage>
        <taxon>Bacteria</taxon>
        <taxon>Pseudomonadati</taxon>
        <taxon>Pseudomonadota</taxon>
        <taxon>Alphaproteobacteria</taxon>
        <taxon>Caulobacterales</taxon>
        <taxon>Caulobacteraceae</taxon>
        <taxon>Brevundimonas</taxon>
    </lineage>
</organism>
<evidence type="ECO:0000313" key="3">
    <source>
        <dbReference type="Proteomes" id="UP001501352"/>
    </source>
</evidence>
<dbReference type="Pfam" id="PF07238">
    <property type="entry name" value="PilZ"/>
    <property type="match status" value="1"/>
</dbReference>
<dbReference type="Proteomes" id="UP001501352">
    <property type="component" value="Unassembled WGS sequence"/>
</dbReference>
<protein>
    <recommendedName>
        <fullName evidence="1">PilZ domain-containing protein</fullName>
    </recommendedName>
</protein>
<accession>A0ABN1GKX1</accession>
<dbReference type="SUPFAM" id="SSF141371">
    <property type="entry name" value="PilZ domain-like"/>
    <property type="match status" value="1"/>
</dbReference>
<dbReference type="InterPro" id="IPR009875">
    <property type="entry name" value="PilZ_domain"/>
</dbReference>
<dbReference type="EMBL" id="BAAAGA010000001">
    <property type="protein sequence ID" value="GAA0613684.1"/>
    <property type="molecule type" value="Genomic_DNA"/>
</dbReference>
<reference evidence="2 3" key="1">
    <citation type="journal article" date="2019" name="Int. J. Syst. Evol. Microbiol.">
        <title>The Global Catalogue of Microorganisms (GCM) 10K type strain sequencing project: providing services to taxonomists for standard genome sequencing and annotation.</title>
        <authorList>
            <consortium name="The Broad Institute Genomics Platform"/>
            <consortium name="The Broad Institute Genome Sequencing Center for Infectious Disease"/>
            <person name="Wu L."/>
            <person name="Ma J."/>
        </authorList>
    </citation>
    <scope>NUCLEOTIDE SEQUENCE [LARGE SCALE GENOMIC DNA]</scope>
    <source>
        <strain evidence="2 3">JCM 12928</strain>
    </source>
</reference>
<name>A0ABN1GKX1_9CAUL</name>
<gene>
    <name evidence="2" type="ORF">GCM10009422_05810</name>
</gene>
<dbReference type="RefSeq" id="WP_343790108.1">
    <property type="nucleotide sequence ID" value="NZ_BAAAGA010000001.1"/>
</dbReference>
<proteinExistence type="predicted"/>
<evidence type="ECO:0000259" key="1">
    <source>
        <dbReference type="Pfam" id="PF07238"/>
    </source>
</evidence>
<feature type="domain" description="PilZ" evidence="1">
    <location>
        <begin position="6"/>
        <end position="79"/>
    </location>
</feature>